<dbReference type="Proteomes" id="UP000001208">
    <property type="component" value="Chromosome"/>
</dbReference>
<dbReference type="KEGG" id="cts:Ctha_2712"/>
<reference evidence="13 14" key="1">
    <citation type="submission" date="2008-06" db="EMBL/GenBank/DDBJ databases">
        <title>Complete sequence of Chloroherpeton thalassium ATCC 35110.</title>
        <authorList>
            <consortium name="US DOE Joint Genome Institute"/>
            <person name="Lucas S."/>
            <person name="Copeland A."/>
            <person name="Lapidus A."/>
            <person name="Glavina del Rio T."/>
            <person name="Dalin E."/>
            <person name="Tice H."/>
            <person name="Bruce D."/>
            <person name="Goodwin L."/>
            <person name="Pitluck S."/>
            <person name="Schmutz J."/>
            <person name="Larimer F."/>
            <person name="Land M."/>
            <person name="Hauser L."/>
            <person name="Kyrpides N."/>
            <person name="Mikhailova N."/>
            <person name="Liu Z."/>
            <person name="Li T."/>
            <person name="Zhao F."/>
            <person name="Overmann J."/>
            <person name="Bryant D.A."/>
            <person name="Richardson P."/>
        </authorList>
    </citation>
    <scope>NUCLEOTIDE SEQUENCE [LARGE SCALE GENOMIC DNA]</scope>
    <source>
        <strain evidence="14">ATCC 35110 / GB-78</strain>
    </source>
</reference>
<keyword evidence="10 11" id="KW-0660">Purine salvage</keyword>
<dbReference type="NCBIfam" id="NF002636">
    <property type="entry name" value="PRK02304.1-5"/>
    <property type="match status" value="1"/>
</dbReference>
<keyword evidence="8 11" id="KW-0328">Glycosyltransferase</keyword>
<dbReference type="GO" id="GO:0044209">
    <property type="term" value="P:AMP salvage"/>
    <property type="evidence" value="ECO:0007669"/>
    <property type="project" value="UniProtKB-UniRule"/>
</dbReference>
<comment type="subunit">
    <text evidence="11">Homodimer.</text>
</comment>
<dbReference type="UniPathway" id="UPA00588">
    <property type="reaction ID" value="UER00646"/>
</dbReference>
<evidence type="ECO:0000259" key="12">
    <source>
        <dbReference type="Pfam" id="PF00156"/>
    </source>
</evidence>
<evidence type="ECO:0000313" key="14">
    <source>
        <dbReference type="Proteomes" id="UP000001208"/>
    </source>
</evidence>
<dbReference type="GO" id="GO:0005737">
    <property type="term" value="C:cytoplasm"/>
    <property type="evidence" value="ECO:0007669"/>
    <property type="project" value="UniProtKB-SubCell"/>
</dbReference>
<keyword evidence="9 11" id="KW-0808">Transferase</keyword>
<dbReference type="HAMAP" id="MF_00004">
    <property type="entry name" value="Aden_phosphoribosyltr"/>
    <property type="match status" value="1"/>
</dbReference>
<dbReference type="InterPro" id="IPR050054">
    <property type="entry name" value="UPRTase/APRTase"/>
</dbReference>
<proteinExistence type="inferred from homology"/>
<evidence type="ECO:0000256" key="1">
    <source>
        <dbReference type="ARBA" id="ARBA00000868"/>
    </source>
</evidence>
<organism evidence="13 14">
    <name type="scientific">Chloroherpeton thalassium (strain ATCC 35110 / GB-78)</name>
    <dbReference type="NCBI Taxonomy" id="517418"/>
    <lineage>
        <taxon>Bacteria</taxon>
        <taxon>Pseudomonadati</taxon>
        <taxon>Chlorobiota</taxon>
        <taxon>Chlorobiia</taxon>
        <taxon>Chlorobiales</taxon>
        <taxon>Chloroherpetonaceae</taxon>
        <taxon>Chloroherpeton</taxon>
    </lineage>
</organism>
<evidence type="ECO:0000256" key="4">
    <source>
        <dbReference type="ARBA" id="ARBA00004659"/>
    </source>
</evidence>
<dbReference type="eggNOG" id="COG0503">
    <property type="taxonomic scope" value="Bacteria"/>
</dbReference>
<name>B3QYT8_CHLT3</name>
<dbReference type="Pfam" id="PF00156">
    <property type="entry name" value="Pribosyltran"/>
    <property type="match status" value="1"/>
</dbReference>
<keyword evidence="7 11" id="KW-0963">Cytoplasm</keyword>
<evidence type="ECO:0000256" key="5">
    <source>
        <dbReference type="ARBA" id="ARBA00008391"/>
    </source>
</evidence>
<evidence type="ECO:0000256" key="11">
    <source>
        <dbReference type="HAMAP-Rule" id="MF_00004"/>
    </source>
</evidence>
<dbReference type="PANTHER" id="PTHR32315:SF3">
    <property type="entry name" value="ADENINE PHOSPHORIBOSYLTRANSFERASE"/>
    <property type="match status" value="1"/>
</dbReference>
<accession>B3QYT8</accession>
<dbReference type="InterPro" id="IPR005764">
    <property type="entry name" value="Ade_phspho_trans"/>
</dbReference>
<feature type="domain" description="Phosphoribosyltransferase" evidence="12">
    <location>
        <begin position="51"/>
        <end position="160"/>
    </location>
</feature>
<comment type="catalytic activity">
    <reaction evidence="1 11">
        <text>AMP + diphosphate = 5-phospho-alpha-D-ribose 1-diphosphate + adenine</text>
        <dbReference type="Rhea" id="RHEA:16609"/>
        <dbReference type="ChEBI" id="CHEBI:16708"/>
        <dbReference type="ChEBI" id="CHEBI:33019"/>
        <dbReference type="ChEBI" id="CHEBI:58017"/>
        <dbReference type="ChEBI" id="CHEBI:456215"/>
        <dbReference type="EC" id="2.4.2.7"/>
    </reaction>
</comment>
<dbReference type="GO" id="GO:0006168">
    <property type="term" value="P:adenine salvage"/>
    <property type="evidence" value="ECO:0007669"/>
    <property type="project" value="InterPro"/>
</dbReference>
<dbReference type="EMBL" id="CP001100">
    <property type="protein sequence ID" value="ACF15161.1"/>
    <property type="molecule type" value="Genomic_DNA"/>
</dbReference>
<dbReference type="OrthoDB" id="9803963at2"/>
<dbReference type="HOGENOM" id="CLU_063339_3_0_10"/>
<protein>
    <recommendedName>
        <fullName evidence="6 11">Adenine phosphoribosyltransferase</fullName>
        <shortName evidence="11">APRT</shortName>
        <ecNumber evidence="6 11">2.4.2.7</ecNumber>
    </recommendedName>
</protein>
<evidence type="ECO:0000256" key="9">
    <source>
        <dbReference type="ARBA" id="ARBA00022679"/>
    </source>
</evidence>
<keyword evidence="14" id="KW-1185">Reference proteome</keyword>
<dbReference type="GO" id="GO:0003999">
    <property type="term" value="F:adenine phosphoribosyltransferase activity"/>
    <property type="evidence" value="ECO:0007669"/>
    <property type="project" value="UniProtKB-UniRule"/>
</dbReference>
<dbReference type="EC" id="2.4.2.7" evidence="6 11"/>
<dbReference type="GO" id="GO:0016208">
    <property type="term" value="F:AMP binding"/>
    <property type="evidence" value="ECO:0007669"/>
    <property type="project" value="TreeGrafter"/>
</dbReference>
<dbReference type="NCBIfam" id="TIGR01090">
    <property type="entry name" value="apt"/>
    <property type="match status" value="1"/>
</dbReference>
<dbReference type="PANTHER" id="PTHR32315">
    <property type="entry name" value="ADENINE PHOSPHORIBOSYLTRANSFERASE"/>
    <property type="match status" value="1"/>
</dbReference>
<evidence type="ECO:0000256" key="8">
    <source>
        <dbReference type="ARBA" id="ARBA00022676"/>
    </source>
</evidence>
<dbReference type="Gene3D" id="3.40.50.2020">
    <property type="match status" value="1"/>
</dbReference>
<evidence type="ECO:0000256" key="3">
    <source>
        <dbReference type="ARBA" id="ARBA00004496"/>
    </source>
</evidence>
<dbReference type="AlphaFoldDB" id="B3QYT8"/>
<dbReference type="InterPro" id="IPR000836">
    <property type="entry name" value="PRTase_dom"/>
</dbReference>
<dbReference type="NCBIfam" id="NF002634">
    <property type="entry name" value="PRK02304.1-3"/>
    <property type="match status" value="1"/>
</dbReference>
<evidence type="ECO:0000256" key="10">
    <source>
        <dbReference type="ARBA" id="ARBA00022726"/>
    </source>
</evidence>
<evidence type="ECO:0000256" key="2">
    <source>
        <dbReference type="ARBA" id="ARBA00003968"/>
    </source>
</evidence>
<evidence type="ECO:0000256" key="7">
    <source>
        <dbReference type="ARBA" id="ARBA00022490"/>
    </source>
</evidence>
<evidence type="ECO:0000256" key="6">
    <source>
        <dbReference type="ARBA" id="ARBA00011893"/>
    </source>
</evidence>
<evidence type="ECO:0000313" key="13">
    <source>
        <dbReference type="EMBL" id="ACF15161.1"/>
    </source>
</evidence>
<dbReference type="FunFam" id="3.40.50.2020:FF:000021">
    <property type="entry name" value="Adenine phosphoribosyltransferase"/>
    <property type="match status" value="1"/>
</dbReference>
<dbReference type="InterPro" id="IPR029057">
    <property type="entry name" value="PRTase-like"/>
</dbReference>
<sequence length="182" mass="20119">MALDEQAFKAFQERFINAFRNIPDFPKPGIQFKDLTTVLKDKAVFAETVDVLTEMYKDKNINKIVGIESRGFIFGAALAYKLDAGLILVRKPGKLPAETIKEEYELEYGTDALEIHVDGIEKGDRVLIHDDLLATGGTAEATCKLIERLGGEIAGVCFLTELGFLNGRAKLSKYDVKALATF</sequence>
<dbReference type="RefSeq" id="WP_012501243.1">
    <property type="nucleotide sequence ID" value="NC_011026.1"/>
</dbReference>
<dbReference type="GO" id="GO:0006166">
    <property type="term" value="P:purine ribonucleoside salvage"/>
    <property type="evidence" value="ECO:0007669"/>
    <property type="project" value="UniProtKB-UniRule"/>
</dbReference>
<comment type="function">
    <text evidence="2 11">Catalyzes a salvage reaction resulting in the formation of AMP, that is energically less costly than de novo synthesis.</text>
</comment>
<dbReference type="GO" id="GO:0002055">
    <property type="term" value="F:adenine binding"/>
    <property type="evidence" value="ECO:0007669"/>
    <property type="project" value="TreeGrafter"/>
</dbReference>
<comment type="similarity">
    <text evidence="5 11">Belongs to the purine/pyrimidine phosphoribosyltransferase family.</text>
</comment>
<comment type="pathway">
    <text evidence="4 11">Purine metabolism; AMP biosynthesis via salvage pathway; AMP from adenine: step 1/1.</text>
</comment>
<comment type="subcellular location">
    <subcellularLocation>
        <location evidence="3 11">Cytoplasm</location>
    </subcellularLocation>
</comment>
<dbReference type="CDD" id="cd06223">
    <property type="entry name" value="PRTases_typeI"/>
    <property type="match status" value="1"/>
</dbReference>
<dbReference type="SUPFAM" id="SSF53271">
    <property type="entry name" value="PRTase-like"/>
    <property type="match status" value="1"/>
</dbReference>
<dbReference type="STRING" id="517418.Ctha_2712"/>
<gene>
    <name evidence="11" type="primary">apt</name>
    <name evidence="13" type="ordered locus">Ctha_2712</name>
</gene>